<dbReference type="PROSITE" id="PS00018">
    <property type="entry name" value="EF_HAND_1"/>
    <property type="match status" value="3"/>
</dbReference>
<evidence type="ECO:0000256" key="2">
    <source>
        <dbReference type="ARBA" id="ARBA00022737"/>
    </source>
</evidence>
<name>A0A0X3PNS9_SCHSO</name>
<dbReference type="InterPro" id="IPR011992">
    <property type="entry name" value="EF-hand-dom_pair"/>
</dbReference>
<dbReference type="PANTHER" id="PTHR10891">
    <property type="entry name" value="EF-HAND CALCIUM-BINDING DOMAIN CONTAINING PROTEIN"/>
    <property type="match status" value="1"/>
</dbReference>
<feature type="domain" description="EF-hand" evidence="4">
    <location>
        <begin position="114"/>
        <end position="146"/>
    </location>
</feature>
<proteinExistence type="predicted"/>
<keyword evidence="2" id="KW-0677">Repeat</keyword>
<dbReference type="AlphaFoldDB" id="A0A0X3PNS9"/>
<feature type="domain" description="EF-hand" evidence="4">
    <location>
        <begin position="78"/>
        <end position="113"/>
    </location>
</feature>
<evidence type="ECO:0000256" key="1">
    <source>
        <dbReference type="ARBA" id="ARBA00022723"/>
    </source>
</evidence>
<dbReference type="GO" id="GO:0005509">
    <property type="term" value="F:calcium ion binding"/>
    <property type="evidence" value="ECO:0007669"/>
    <property type="project" value="InterPro"/>
</dbReference>
<dbReference type="Pfam" id="PF13499">
    <property type="entry name" value="EF-hand_7"/>
    <property type="match status" value="2"/>
</dbReference>
<sequence length="146" mass="16415">MSDYTPKERQALLAKFHYMDLNGDGVLSIKEIEECIKHSKLPKERAKEFLSLFDSDGDGTVTLEEYERALGLKEIPQTTVADWEATFRELDVDNSGELTVEEVYEGVKKLGVICSMSDIKDLIASVDSDGDGSLNMQEFVTLMRIQ</sequence>
<gene>
    <name evidence="5" type="ORF">TR151746</name>
</gene>
<keyword evidence="3" id="KW-0106">Calcium</keyword>
<evidence type="ECO:0000259" key="4">
    <source>
        <dbReference type="PROSITE" id="PS50222"/>
    </source>
</evidence>
<dbReference type="InterPro" id="IPR039647">
    <property type="entry name" value="EF_hand_pair_protein_CML-like"/>
</dbReference>
<dbReference type="SMART" id="SM00054">
    <property type="entry name" value="EFh"/>
    <property type="match status" value="4"/>
</dbReference>
<dbReference type="EMBL" id="GEEE01009957">
    <property type="protein sequence ID" value="JAP53268.1"/>
    <property type="molecule type" value="Transcribed_RNA"/>
</dbReference>
<evidence type="ECO:0000313" key="5">
    <source>
        <dbReference type="EMBL" id="JAP53268.1"/>
    </source>
</evidence>
<keyword evidence="1" id="KW-0479">Metal-binding</keyword>
<dbReference type="PROSITE" id="PS50222">
    <property type="entry name" value="EF_HAND_2"/>
    <property type="match status" value="3"/>
</dbReference>
<dbReference type="InterPro" id="IPR018247">
    <property type="entry name" value="EF_Hand_1_Ca_BS"/>
</dbReference>
<accession>A0A0X3PNS9</accession>
<dbReference type="CDD" id="cd00051">
    <property type="entry name" value="EFh"/>
    <property type="match status" value="1"/>
</dbReference>
<evidence type="ECO:0000256" key="3">
    <source>
        <dbReference type="ARBA" id="ARBA00022837"/>
    </source>
</evidence>
<dbReference type="SUPFAM" id="SSF47473">
    <property type="entry name" value="EF-hand"/>
    <property type="match status" value="1"/>
</dbReference>
<organism evidence="5">
    <name type="scientific">Schistocephalus solidus</name>
    <name type="common">Tapeworm</name>
    <dbReference type="NCBI Taxonomy" id="70667"/>
    <lineage>
        <taxon>Eukaryota</taxon>
        <taxon>Metazoa</taxon>
        <taxon>Spiralia</taxon>
        <taxon>Lophotrochozoa</taxon>
        <taxon>Platyhelminthes</taxon>
        <taxon>Cestoda</taxon>
        <taxon>Eucestoda</taxon>
        <taxon>Diphyllobothriidea</taxon>
        <taxon>Diphyllobothriidae</taxon>
        <taxon>Schistocephalus</taxon>
    </lineage>
</organism>
<reference evidence="5" key="1">
    <citation type="submission" date="2016-01" db="EMBL/GenBank/DDBJ databases">
        <title>Reference transcriptome for the parasite Schistocephalus solidus: insights into the molecular evolution of parasitism.</title>
        <authorList>
            <person name="Hebert F.O."/>
            <person name="Grambauer S."/>
            <person name="Barber I."/>
            <person name="Landry C.R."/>
            <person name="Aubin-Horth N."/>
        </authorList>
    </citation>
    <scope>NUCLEOTIDE SEQUENCE</scope>
</reference>
<dbReference type="Gene3D" id="1.10.238.10">
    <property type="entry name" value="EF-hand"/>
    <property type="match status" value="2"/>
</dbReference>
<dbReference type="InterPro" id="IPR002048">
    <property type="entry name" value="EF_hand_dom"/>
</dbReference>
<feature type="domain" description="EF-hand" evidence="4">
    <location>
        <begin position="41"/>
        <end position="76"/>
    </location>
</feature>
<protein>
    <recommendedName>
        <fullName evidence="4">EF-hand domain-containing protein</fullName>
    </recommendedName>
</protein>